<dbReference type="Proteomes" id="UP000037043">
    <property type="component" value="Unassembled WGS sequence"/>
</dbReference>
<dbReference type="RefSeq" id="WP_052222098.1">
    <property type="nucleotide sequence ID" value="NZ_LHUR01000031.1"/>
</dbReference>
<name>A0A0L6Z7C8_9CLOT</name>
<dbReference type="AlphaFoldDB" id="A0A0L6Z7C8"/>
<protein>
    <recommendedName>
        <fullName evidence="3">Peptidase MA-like domain-containing protein</fullName>
    </recommendedName>
</protein>
<accession>A0A0L6Z7C8</accession>
<keyword evidence="2" id="KW-1185">Reference proteome</keyword>
<comment type="caution">
    <text evidence="1">The sequence shown here is derived from an EMBL/GenBank/DDBJ whole genome shotgun (WGS) entry which is preliminary data.</text>
</comment>
<organism evidence="1 2">
    <name type="scientific">Clostridium homopropionicum DSM 5847</name>
    <dbReference type="NCBI Taxonomy" id="1121318"/>
    <lineage>
        <taxon>Bacteria</taxon>
        <taxon>Bacillati</taxon>
        <taxon>Bacillota</taxon>
        <taxon>Clostridia</taxon>
        <taxon>Eubacteriales</taxon>
        <taxon>Clostridiaceae</taxon>
        <taxon>Clostridium</taxon>
    </lineage>
</organism>
<dbReference type="EMBL" id="LHUR01000031">
    <property type="protein sequence ID" value="KOA18869.1"/>
    <property type="molecule type" value="Genomic_DNA"/>
</dbReference>
<gene>
    <name evidence="1" type="ORF">CLHOM_26090</name>
</gene>
<proteinExistence type="predicted"/>
<evidence type="ECO:0008006" key="3">
    <source>
        <dbReference type="Google" id="ProtNLM"/>
    </source>
</evidence>
<sequence>MKNYKKRTLNMNRKYEIFIISMCLILSVAVVQTLPVFILKPFGAKELKGENVIVYYRAGDEKGAEKIFESLEKVSGEIREKLQFKSSNPTEVYMYSSQKFLWIRKYGLITILGAPKWYIGDNREDKILIISPFENIEGHDYESIIGAATHELVHTINYQINPKLSYWNDNGVATFLSNQSPRRDFAKYGSLPTLEDMKSENEKRFGNIGGYEYSYSYIDFLNNKYGWDKVLDLIRGSKTYEEIFSKSEKDVYDEWIKYIYSFIQK</sequence>
<evidence type="ECO:0000313" key="2">
    <source>
        <dbReference type="Proteomes" id="UP000037043"/>
    </source>
</evidence>
<reference evidence="2" key="1">
    <citation type="submission" date="2015-08" db="EMBL/GenBank/DDBJ databases">
        <title>Genome sequence of the strict anaerobe Clostridium homopropionicum LuHBu1 (DSM 5847T).</title>
        <authorList>
            <person name="Poehlein A."/>
            <person name="Beck M."/>
            <person name="Schiel-Bengelsdorf B."/>
            <person name="Bengelsdorf F.R."/>
            <person name="Daniel R."/>
            <person name="Duerre P."/>
        </authorList>
    </citation>
    <scope>NUCLEOTIDE SEQUENCE [LARGE SCALE GENOMIC DNA]</scope>
    <source>
        <strain evidence="2">DSM 5847</strain>
    </source>
</reference>
<evidence type="ECO:0000313" key="1">
    <source>
        <dbReference type="EMBL" id="KOA18869.1"/>
    </source>
</evidence>
<dbReference type="PATRIC" id="fig|1121318.3.peg.2620"/>